<evidence type="ECO:0000256" key="2">
    <source>
        <dbReference type="ARBA" id="ARBA00022525"/>
    </source>
</evidence>
<comment type="subcellular location">
    <subcellularLocation>
        <location evidence="1">Secreted</location>
    </subcellularLocation>
</comment>
<dbReference type="EMBL" id="BAAAFH010000022">
    <property type="protein sequence ID" value="GAA0876133.1"/>
    <property type="molecule type" value="Genomic_DNA"/>
</dbReference>
<dbReference type="Proteomes" id="UP001501126">
    <property type="component" value="Unassembled WGS sequence"/>
</dbReference>
<accession>A0ABN1MSA1</accession>
<reference evidence="5 6" key="1">
    <citation type="journal article" date="2019" name="Int. J. Syst. Evol. Microbiol.">
        <title>The Global Catalogue of Microorganisms (GCM) 10K type strain sequencing project: providing services to taxonomists for standard genome sequencing and annotation.</title>
        <authorList>
            <consortium name="The Broad Institute Genomics Platform"/>
            <consortium name="The Broad Institute Genome Sequencing Center for Infectious Disease"/>
            <person name="Wu L."/>
            <person name="Ma J."/>
        </authorList>
    </citation>
    <scope>NUCLEOTIDE SEQUENCE [LARGE SCALE GENOMIC DNA]</scope>
    <source>
        <strain evidence="5 6">JCM 16083</strain>
    </source>
</reference>
<name>A0ABN1MSA1_9FLAO</name>
<evidence type="ECO:0000313" key="6">
    <source>
        <dbReference type="Proteomes" id="UP001501126"/>
    </source>
</evidence>
<feature type="domain" description="Carbohydrate-binding module family 96" evidence="4">
    <location>
        <begin position="342"/>
        <end position="493"/>
    </location>
</feature>
<proteinExistence type="predicted"/>
<keyword evidence="3" id="KW-0732">Signal</keyword>
<protein>
    <recommendedName>
        <fullName evidence="4">Carbohydrate-binding module family 96 domain-containing protein</fullName>
    </recommendedName>
</protein>
<gene>
    <name evidence="5" type="ORF">GCM10009118_25430</name>
</gene>
<evidence type="ECO:0000259" key="4">
    <source>
        <dbReference type="Pfam" id="PF24517"/>
    </source>
</evidence>
<comment type="caution">
    <text evidence="5">The sequence shown here is derived from an EMBL/GenBank/DDBJ whole genome shotgun (WGS) entry which is preliminary data.</text>
</comment>
<dbReference type="RefSeq" id="WP_343788356.1">
    <property type="nucleotide sequence ID" value="NZ_BAAAFH010000022.1"/>
</dbReference>
<sequence length="618" mass="69096">MLIHQNYLPVSGRSTYVIVLVALLFSIRLTSAQTSASFTPSDDVYTISIVPTGNYGTTTILSIFKISEGSVYTKSLLRFDLSSIPDNAIITSAELKMEFRTGIPSSFLFQQLTEDWSESTVTWNTIPTETTQYEFTETPTVSNWSWDTNVKFHHFDDLNLTTMVQRWVNYPNLNYGFIIDRDPAVQMDYENSYQSKEAGISYIELYPGGPILALDHKPKLIVQYVLPIEIDLVSVTHASTTSSGDGSITATTSGGNGSYTYQWFNSSGNAIGTNSPTISGLNYGWYGVKVTDGLGVESYMSFIVGVECEKVSITYNPGSDYVDDAYISNLRQTLNLYPSPVYSDYIDHNYGGASSLTISRGQSSITQYGEVHNSYNTKALVRFNLFLDPDFTISKSNLKLQVISNSGSGNTPFLKLITEQWQENVVTYNHQPVHNNTIQKSTNITSTGLKTIDTKAFWEYWQGNPNYGYFIDLQYPSSSGSRNVAISSSENGTPAQRPQIEFEVSLECPKPVTLKERLNGELYLMYRPVLFFHFDELQDAETGEQLKFEIRDNTNTVIASSDHFGAPVGVNTALPHRTHGNYHTLFLSGLNIPADVVHTLIVYSINGKKRYLNFKKVN</sequence>
<evidence type="ECO:0000313" key="5">
    <source>
        <dbReference type="EMBL" id="GAA0876133.1"/>
    </source>
</evidence>
<dbReference type="Pfam" id="PF24517">
    <property type="entry name" value="CBM96"/>
    <property type="match status" value="2"/>
</dbReference>
<keyword evidence="6" id="KW-1185">Reference proteome</keyword>
<evidence type="ECO:0000256" key="3">
    <source>
        <dbReference type="ARBA" id="ARBA00022729"/>
    </source>
</evidence>
<dbReference type="NCBIfam" id="NF033679">
    <property type="entry name" value="DNRLRE_dom"/>
    <property type="match status" value="2"/>
</dbReference>
<dbReference type="InterPro" id="IPR055372">
    <property type="entry name" value="CBM96"/>
</dbReference>
<keyword evidence="2" id="KW-0964">Secreted</keyword>
<feature type="domain" description="Carbohydrate-binding module family 96" evidence="4">
    <location>
        <begin position="36"/>
        <end position="198"/>
    </location>
</feature>
<organism evidence="5 6">
    <name type="scientific">Wandonia haliotis</name>
    <dbReference type="NCBI Taxonomy" id="574963"/>
    <lineage>
        <taxon>Bacteria</taxon>
        <taxon>Pseudomonadati</taxon>
        <taxon>Bacteroidota</taxon>
        <taxon>Flavobacteriia</taxon>
        <taxon>Flavobacteriales</taxon>
        <taxon>Crocinitomicaceae</taxon>
        <taxon>Wandonia</taxon>
    </lineage>
</organism>
<evidence type="ECO:0000256" key="1">
    <source>
        <dbReference type="ARBA" id="ARBA00004613"/>
    </source>
</evidence>